<sequence length="51" mass="6030">QQLKKLGLNKSQIARRLGISRNTVYKYINMTPEAFEDMLEHIKVRQKKTDP</sequence>
<dbReference type="eggNOG" id="COG4584">
    <property type="taxonomic scope" value="Bacteria"/>
</dbReference>
<dbReference type="AlphaFoldDB" id="F5LBA1"/>
<dbReference type="OrthoDB" id="92877at2"/>
<proteinExistence type="predicted"/>
<evidence type="ECO:0000313" key="1">
    <source>
        <dbReference type="EMBL" id="EGL81382.1"/>
    </source>
</evidence>
<name>F5LBA1_CALTT</name>
<dbReference type="InterPro" id="IPR009057">
    <property type="entry name" value="Homeodomain-like_sf"/>
</dbReference>
<dbReference type="Pfam" id="PF13384">
    <property type="entry name" value="HTH_23"/>
    <property type="match status" value="1"/>
</dbReference>
<protein>
    <submittedName>
        <fullName evidence="1">Transposase (22)</fullName>
    </submittedName>
</protein>
<dbReference type="SUPFAM" id="SSF46689">
    <property type="entry name" value="Homeodomain-like"/>
    <property type="match status" value="1"/>
</dbReference>
<accession>F5LBA1</accession>
<feature type="non-terminal residue" evidence="1">
    <location>
        <position position="1"/>
    </location>
</feature>
<dbReference type="EMBL" id="AFCE01000230">
    <property type="protein sequence ID" value="EGL81382.1"/>
    <property type="molecule type" value="Genomic_DNA"/>
</dbReference>
<gene>
    <name evidence="1" type="ORF">CathTA2_0004</name>
</gene>
<evidence type="ECO:0000313" key="2">
    <source>
        <dbReference type="Proteomes" id="UP000010716"/>
    </source>
</evidence>
<dbReference type="Gene3D" id="1.10.10.60">
    <property type="entry name" value="Homeodomain-like"/>
    <property type="match status" value="1"/>
</dbReference>
<reference evidence="1 2" key="1">
    <citation type="journal article" date="2011" name="J. Bacteriol.">
        <title>Draft genome sequence of the thermoalkaliphilic Caldalkalibacillus thermarum strain TA2.A1.</title>
        <authorList>
            <person name="Kalamorz F."/>
            <person name="Keis S."/>
            <person name="McMillan D.G."/>
            <person name="Olsson K."/>
            <person name="Stanton J.A."/>
            <person name="Stockwell P."/>
            <person name="Black M.A."/>
            <person name="Klingeman D.M."/>
            <person name="Land M.L."/>
            <person name="Han C.S."/>
            <person name="Martin S.L."/>
            <person name="Becher S.A."/>
            <person name="Peddie C.J."/>
            <person name="Morgan H.W."/>
            <person name="Matthies D."/>
            <person name="Preiss L."/>
            <person name="Meier T."/>
            <person name="Brown S.D."/>
            <person name="Cook G.M."/>
        </authorList>
    </citation>
    <scope>NUCLEOTIDE SEQUENCE [LARGE SCALE GENOMIC DNA]</scope>
    <source>
        <strain evidence="1 2">TA2.A1</strain>
    </source>
</reference>
<comment type="caution">
    <text evidence="1">The sequence shown here is derived from an EMBL/GenBank/DDBJ whole genome shotgun (WGS) entry which is preliminary data.</text>
</comment>
<dbReference type="Proteomes" id="UP000010716">
    <property type="component" value="Unassembled WGS sequence"/>
</dbReference>
<organism evidence="1 2">
    <name type="scientific">Caldalkalibacillus thermarum (strain TA2.A1)</name>
    <dbReference type="NCBI Taxonomy" id="986075"/>
    <lineage>
        <taxon>Bacteria</taxon>
        <taxon>Bacillati</taxon>
        <taxon>Bacillota</taxon>
        <taxon>Bacilli</taxon>
        <taxon>Bacillales</taxon>
        <taxon>Bacillaceae</taxon>
        <taxon>Caldalkalibacillus</taxon>
    </lineage>
</organism>